<dbReference type="EMBL" id="PGOL01000740">
    <property type="protein sequence ID" value="PKI65625.1"/>
    <property type="molecule type" value="Genomic_DNA"/>
</dbReference>
<evidence type="ECO:0000313" key="3">
    <source>
        <dbReference type="Proteomes" id="UP000233551"/>
    </source>
</evidence>
<evidence type="ECO:0000256" key="1">
    <source>
        <dbReference type="SAM" id="Coils"/>
    </source>
</evidence>
<gene>
    <name evidence="2" type="ORF">CRG98_013982</name>
</gene>
<accession>A0A2I0KAR4</accession>
<keyword evidence="1" id="KW-0175">Coiled coil</keyword>
<reference evidence="2 3" key="1">
    <citation type="submission" date="2017-11" db="EMBL/GenBank/DDBJ databases">
        <title>De-novo sequencing of pomegranate (Punica granatum L.) genome.</title>
        <authorList>
            <person name="Akparov Z."/>
            <person name="Amiraslanov A."/>
            <person name="Hajiyeva S."/>
            <person name="Abbasov M."/>
            <person name="Kaur K."/>
            <person name="Hamwieh A."/>
            <person name="Solovyev V."/>
            <person name="Salamov A."/>
            <person name="Braich B."/>
            <person name="Kosarev P."/>
            <person name="Mahmoud A."/>
            <person name="Hajiyev E."/>
            <person name="Babayeva S."/>
            <person name="Izzatullayeva V."/>
            <person name="Mammadov A."/>
            <person name="Mammadov A."/>
            <person name="Sharifova S."/>
            <person name="Ojaghi J."/>
            <person name="Eynullazada K."/>
            <person name="Bayramov B."/>
            <person name="Abdulazimova A."/>
            <person name="Shahmuradov I."/>
        </authorList>
    </citation>
    <scope>NUCLEOTIDE SEQUENCE [LARGE SCALE GENOMIC DNA]</scope>
    <source>
        <strain evidence="3">cv. AG2017</strain>
        <tissue evidence="2">Leaf</tissue>
    </source>
</reference>
<comment type="caution">
    <text evidence="2">The sequence shown here is derived from an EMBL/GenBank/DDBJ whole genome shotgun (WGS) entry which is preliminary data.</text>
</comment>
<proteinExistence type="predicted"/>
<protein>
    <submittedName>
        <fullName evidence="2">Uncharacterized protein</fullName>
    </submittedName>
</protein>
<dbReference type="STRING" id="22663.A0A2I0KAR4"/>
<feature type="coiled-coil region" evidence="1">
    <location>
        <begin position="130"/>
        <end position="157"/>
    </location>
</feature>
<keyword evidence="3" id="KW-1185">Reference proteome</keyword>
<dbReference type="AlphaFoldDB" id="A0A2I0KAR4"/>
<dbReference type="Proteomes" id="UP000233551">
    <property type="component" value="Unassembled WGS sequence"/>
</dbReference>
<evidence type="ECO:0000313" key="2">
    <source>
        <dbReference type="EMBL" id="PKI65625.1"/>
    </source>
</evidence>
<organism evidence="2 3">
    <name type="scientific">Punica granatum</name>
    <name type="common">Pomegranate</name>
    <dbReference type="NCBI Taxonomy" id="22663"/>
    <lineage>
        <taxon>Eukaryota</taxon>
        <taxon>Viridiplantae</taxon>
        <taxon>Streptophyta</taxon>
        <taxon>Embryophyta</taxon>
        <taxon>Tracheophyta</taxon>
        <taxon>Spermatophyta</taxon>
        <taxon>Magnoliopsida</taxon>
        <taxon>eudicotyledons</taxon>
        <taxon>Gunneridae</taxon>
        <taxon>Pentapetalae</taxon>
        <taxon>rosids</taxon>
        <taxon>malvids</taxon>
        <taxon>Myrtales</taxon>
        <taxon>Lythraceae</taxon>
        <taxon>Punica</taxon>
    </lineage>
</organism>
<sequence length="271" mass="30257">MTLKCLDFNGVPLVSHAGSTTYFPARVVRQLGGLQMVPKGTVRTKFEHTWREDQTSIDRLSEIERVMTAWQTTVIEHPYFPEHPTQDERDFQATEEYILRFYRWGPSENDDFTDTSPVESSTSSGALVPDMAIQAELANLRAERDRLRRERIFLHRNSHTYGIRVLTTGGAPPVSHTLPIKNGRGKSTRCLRGKYTTDAGSFSTAHSERTTTAYLHRRATSTSWGPLGPSPTTDFNEHVTTAGIRATATWVRATTTNVCAVVGHSSTTTCP</sequence>
<name>A0A2I0KAR4_PUNGR</name>